<dbReference type="InterPro" id="IPR016032">
    <property type="entry name" value="Sig_transdc_resp-reg_C-effctor"/>
</dbReference>
<feature type="domain" description="Sporulation initiation factor Spo0A C-terminal" evidence="1">
    <location>
        <begin position="5"/>
        <end position="102"/>
    </location>
</feature>
<dbReference type="Pfam" id="PF08769">
    <property type="entry name" value="Spo0A_C"/>
    <property type="match status" value="1"/>
</dbReference>
<reference evidence="2" key="1">
    <citation type="journal article" date="2021" name="Proc. Natl. Acad. Sci. U.S.A.">
        <title>A Catalog of Tens of Thousands of Viruses from Human Metagenomes Reveals Hidden Associations with Chronic Diseases.</title>
        <authorList>
            <person name="Tisza M.J."/>
            <person name="Buck C.B."/>
        </authorList>
    </citation>
    <scope>NUCLEOTIDE SEQUENCE</scope>
    <source>
        <strain evidence="2">CtOrJ23</strain>
    </source>
</reference>
<dbReference type="Gene3D" id="1.10.10.10">
    <property type="entry name" value="Winged helix-like DNA-binding domain superfamily/Winged helix DNA-binding domain"/>
    <property type="match status" value="1"/>
</dbReference>
<dbReference type="InterPro" id="IPR036388">
    <property type="entry name" value="WH-like_DNA-bd_sf"/>
</dbReference>
<evidence type="ECO:0000313" key="2">
    <source>
        <dbReference type="EMBL" id="DAE12798.1"/>
    </source>
</evidence>
<dbReference type="EMBL" id="BK015557">
    <property type="protein sequence ID" value="DAE12798.1"/>
    <property type="molecule type" value="Genomic_DNA"/>
</dbReference>
<sequence length="106" mass="12507">MNETEKILCSIGITPNFKGYGYILEAVDILHEHPHKSMEGLYKEIQCKYKVKTWQSVRNAIRYCVARLQVKSNKEAFEKIFEIKLQEDTNIKNSVFLQLIAKNRHY</sequence>
<dbReference type="SUPFAM" id="SSF46894">
    <property type="entry name" value="C-terminal effector domain of the bipartite response regulators"/>
    <property type="match status" value="1"/>
</dbReference>
<name>A0A8S5Q0E8_9CAUD</name>
<keyword evidence="2" id="KW-0396">Initiation factor</keyword>
<accession>A0A8S5Q0E8</accession>
<keyword evidence="2" id="KW-0648">Protein biosynthesis</keyword>
<protein>
    <submittedName>
        <fullName evidence="2">Sporulation initiation factor Spo0A C terminal</fullName>
    </submittedName>
</protein>
<dbReference type="GO" id="GO:0042173">
    <property type="term" value="P:regulation of sporulation resulting in formation of a cellular spore"/>
    <property type="evidence" value="ECO:0007669"/>
    <property type="project" value="InterPro"/>
</dbReference>
<dbReference type="InterPro" id="IPR014879">
    <property type="entry name" value="Spo0A_C"/>
</dbReference>
<dbReference type="GO" id="GO:0005509">
    <property type="term" value="F:calcium ion binding"/>
    <property type="evidence" value="ECO:0007669"/>
    <property type="project" value="InterPro"/>
</dbReference>
<dbReference type="GO" id="GO:0003700">
    <property type="term" value="F:DNA-binding transcription factor activity"/>
    <property type="evidence" value="ECO:0007669"/>
    <property type="project" value="InterPro"/>
</dbReference>
<dbReference type="GO" id="GO:0003677">
    <property type="term" value="F:DNA binding"/>
    <property type="evidence" value="ECO:0007669"/>
    <property type="project" value="InterPro"/>
</dbReference>
<evidence type="ECO:0000259" key="1">
    <source>
        <dbReference type="Pfam" id="PF08769"/>
    </source>
</evidence>
<organism evidence="2">
    <name type="scientific">Siphoviridae sp. ctOrJ23</name>
    <dbReference type="NCBI Taxonomy" id="2825481"/>
    <lineage>
        <taxon>Viruses</taxon>
        <taxon>Duplodnaviria</taxon>
        <taxon>Heunggongvirae</taxon>
        <taxon>Uroviricota</taxon>
        <taxon>Caudoviricetes</taxon>
    </lineage>
</organism>
<proteinExistence type="predicted"/>